<evidence type="ECO:0000256" key="1">
    <source>
        <dbReference type="SAM" id="MobiDB-lite"/>
    </source>
</evidence>
<sequence>MSGKRRAKQRDIRIGDQVLVRNRQSGSKFMLPLGKDPWVMRDVRKLPKRRGRALALTIRKRRGDQERYETSTSMVQELPSQQSHSVVEEEQRISADDELW</sequence>
<feature type="compositionally biased region" description="Polar residues" evidence="1">
    <location>
        <begin position="70"/>
        <end position="85"/>
    </location>
</feature>
<accession>A0AAV7MDQ4</accession>
<organism evidence="2 3">
    <name type="scientific">Pleurodeles waltl</name>
    <name type="common">Iberian ribbed newt</name>
    <dbReference type="NCBI Taxonomy" id="8319"/>
    <lineage>
        <taxon>Eukaryota</taxon>
        <taxon>Metazoa</taxon>
        <taxon>Chordata</taxon>
        <taxon>Craniata</taxon>
        <taxon>Vertebrata</taxon>
        <taxon>Euteleostomi</taxon>
        <taxon>Amphibia</taxon>
        <taxon>Batrachia</taxon>
        <taxon>Caudata</taxon>
        <taxon>Salamandroidea</taxon>
        <taxon>Salamandridae</taxon>
        <taxon>Pleurodelinae</taxon>
        <taxon>Pleurodeles</taxon>
    </lineage>
</organism>
<dbReference type="Proteomes" id="UP001066276">
    <property type="component" value="Chromosome 10"/>
</dbReference>
<evidence type="ECO:0000313" key="3">
    <source>
        <dbReference type="Proteomes" id="UP001066276"/>
    </source>
</evidence>
<feature type="compositionally biased region" description="Basic and acidic residues" evidence="1">
    <location>
        <begin position="86"/>
        <end position="100"/>
    </location>
</feature>
<dbReference type="EMBL" id="JANPWB010000014">
    <property type="protein sequence ID" value="KAJ1101528.1"/>
    <property type="molecule type" value="Genomic_DNA"/>
</dbReference>
<feature type="region of interest" description="Disordered" evidence="1">
    <location>
        <begin position="62"/>
        <end position="100"/>
    </location>
</feature>
<protein>
    <submittedName>
        <fullName evidence="2">Uncharacterized protein</fullName>
    </submittedName>
</protein>
<comment type="caution">
    <text evidence="2">The sequence shown here is derived from an EMBL/GenBank/DDBJ whole genome shotgun (WGS) entry which is preliminary data.</text>
</comment>
<keyword evidence="3" id="KW-1185">Reference proteome</keyword>
<name>A0AAV7MDQ4_PLEWA</name>
<proteinExistence type="predicted"/>
<evidence type="ECO:0000313" key="2">
    <source>
        <dbReference type="EMBL" id="KAJ1101528.1"/>
    </source>
</evidence>
<reference evidence="2" key="1">
    <citation type="journal article" date="2022" name="bioRxiv">
        <title>Sequencing and chromosome-scale assembly of the giantPleurodeles waltlgenome.</title>
        <authorList>
            <person name="Brown T."/>
            <person name="Elewa A."/>
            <person name="Iarovenko S."/>
            <person name="Subramanian E."/>
            <person name="Araus A.J."/>
            <person name="Petzold A."/>
            <person name="Susuki M."/>
            <person name="Suzuki K.-i.T."/>
            <person name="Hayashi T."/>
            <person name="Toyoda A."/>
            <person name="Oliveira C."/>
            <person name="Osipova E."/>
            <person name="Leigh N.D."/>
            <person name="Simon A."/>
            <person name="Yun M.H."/>
        </authorList>
    </citation>
    <scope>NUCLEOTIDE SEQUENCE</scope>
    <source>
        <strain evidence="2">20211129_DDA</strain>
        <tissue evidence="2">Liver</tissue>
    </source>
</reference>
<dbReference type="AlphaFoldDB" id="A0AAV7MDQ4"/>
<gene>
    <name evidence="2" type="ORF">NDU88_006595</name>
</gene>